<evidence type="ECO:0000313" key="2">
    <source>
        <dbReference type="EMBL" id="CAB4637385.1"/>
    </source>
</evidence>
<dbReference type="AlphaFoldDB" id="A0A6J6JLV4"/>
<proteinExistence type="predicted"/>
<gene>
    <name evidence="2" type="ORF">UFOPK2106_00632</name>
</gene>
<protein>
    <submittedName>
        <fullName evidence="2">Unannotated protein</fullName>
    </submittedName>
</protein>
<accession>A0A6J6JLV4</accession>
<organism evidence="2">
    <name type="scientific">freshwater metagenome</name>
    <dbReference type="NCBI Taxonomy" id="449393"/>
    <lineage>
        <taxon>unclassified sequences</taxon>
        <taxon>metagenomes</taxon>
        <taxon>ecological metagenomes</taxon>
    </lineage>
</organism>
<sequence>MRPSGLTPEASTMIKPAPPTALEPRCISCQVPGIPSWFSAEYMHIGEIQMRFLTSRLRSFIGSNSFGIGVPSFDN</sequence>
<dbReference type="EMBL" id="CAEZVS010000086">
    <property type="protein sequence ID" value="CAB4637385.1"/>
    <property type="molecule type" value="Genomic_DNA"/>
</dbReference>
<name>A0A6J6JLV4_9ZZZZ</name>
<evidence type="ECO:0000256" key="1">
    <source>
        <dbReference type="SAM" id="MobiDB-lite"/>
    </source>
</evidence>
<feature type="region of interest" description="Disordered" evidence="1">
    <location>
        <begin position="1"/>
        <end position="21"/>
    </location>
</feature>
<reference evidence="2" key="1">
    <citation type="submission" date="2020-05" db="EMBL/GenBank/DDBJ databases">
        <authorList>
            <person name="Chiriac C."/>
            <person name="Salcher M."/>
            <person name="Ghai R."/>
            <person name="Kavagutti S V."/>
        </authorList>
    </citation>
    <scope>NUCLEOTIDE SEQUENCE</scope>
</reference>